<protein>
    <recommendedName>
        <fullName evidence="4">PGC-1 and ERR-induced regulator in muscle protein 1</fullName>
    </recommendedName>
</protein>
<dbReference type="PANTHER" id="PTHR47282:SF1">
    <property type="entry name" value="PGC-1 AND ERR-INDUCED REGULATOR IN MUSCLE PROTEIN 1"/>
    <property type="match status" value="1"/>
</dbReference>
<dbReference type="EMBL" id="VHII01000005">
    <property type="protein sequence ID" value="KAF1390613.1"/>
    <property type="molecule type" value="Genomic_DNA"/>
</dbReference>
<comment type="caution">
    <text evidence="2">The sequence shown here is derived from an EMBL/GenBank/DDBJ whole genome shotgun (WGS) entry which is preliminary data.</text>
</comment>
<accession>A0A6A5FK18</accession>
<feature type="compositionally biased region" description="Low complexity" evidence="1">
    <location>
        <begin position="467"/>
        <end position="483"/>
    </location>
</feature>
<dbReference type="GO" id="GO:0014850">
    <property type="term" value="P:response to muscle activity"/>
    <property type="evidence" value="ECO:0007669"/>
    <property type="project" value="TreeGrafter"/>
</dbReference>
<evidence type="ECO:0000313" key="2">
    <source>
        <dbReference type="EMBL" id="KAF1390613.1"/>
    </source>
</evidence>
<feature type="region of interest" description="Disordered" evidence="1">
    <location>
        <begin position="464"/>
        <end position="483"/>
    </location>
</feature>
<proteinExistence type="predicted"/>
<sequence length="483" mass="53867">MEDFEFSVEICDRDWECFFAECEECNLLPPSLAVVDDSGMSDIDDTRSIRAKRVKKADLTAGFSEADRPIDGPPDCEGSPVECYCSKHVVGGMESVLSGSEEDIHLQSVNIFFETLKDLTEAERLTEPSQVRNGKNREVILEEEPCSDGQQASSSSLPKNIPKLNFLPASGETAVGKETAEPVDTISNINTMKKNLPGSNISPEPAAKFDTESFFYPLIKADDQTKDKQVPIFSYSRSANRNLQFPEAYDHFFASSSSDDSSVESDEEDSCSPVRVVTRFSRTSSASQSSTDIYENFFTDGDLRLFWKTTLSFRNISLTGSTVQKQTLKNPLFHGPVRQSGRSLVRTVHPINALGNQEVMFPDPLLYHLEDRIYKQIAQRPFRYEDLETTVSNPRLDASLLPLRQSDMCLVCIAFASWVLKTANPQVGDTWKAVLLANVSALSAIRYLRKYVKMEAAASEKKLNYTDPSDSSDLSPLRNLSNI</sequence>
<evidence type="ECO:0008006" key="4">
    <source>
        <dbReference type="Google" id="ProtNLM"/>
    </source>
</evidence>
<dbReference type="GO" id="GO:0006355">
    <property type="term" value="P:regulation of DNA-templated transcription"/>
    <property type="evidence" value="ECO:0007669"/>
    <property type="project" value="InterPro"/>
</dbReference>
<dbReference type="PANTHER" id="PTHR47282">
    <property type="entry name" value="PGC-1 AND ERR-INDUCED REGULATOR IN MUSCLE PROTEIN 1"/>
    <property type="match status" value="1"/>
</dbReference>
<gene>
    <name evidence="2" type="ORF">PFLUV_G00059840</name>
</gene>
<keyword evidence="3" id="KW-1185">Reference proteome</keyword>
<dbReference type="Proteomes" id="UP000465112">
    <property type="component" value="Chromosome 5"/>
</dbReference>
<reference evidence="2 3" key="1">
    <citation type="submission" date="2019-06" db="EMBL/GenBank/DDBJ databases">
        <title>A chromosome-scale genome assembly of the European perch, Perca fluviatilis.</title>
        <authorList>
            <person name="Roques C."/>
            <person name="Zahm M."/>
            <person name="Cabau C."/>
            <person name="Klopp C."/>
            <person name="Bouchez O."/>
            <person name="Donnadieu C."/>
            <person name="Kuhl H."/>
            <person name="Gislard M."/>
            <person name="Guendouz S."/>
            <person name="Journot L."/>
            <person name="Haffray P."/>
            <person name="Bestin A."/>
            <person name="Morvezen R."/>
            <person name="Feron R."/>
            <person name="Wen M."/>
            <person name="Jouanno E."/>
            <person name="Herpin A."/>
            <person name="Schartl M."/>
            <person name="Postlethwait J."/>
            <person name="Schaerlinger B."/>
            <person name="Chardard D."/>
            <person name="Lecocq T."/>
            <person name="Poncet C."/>
            <person name="Jaffrelo L."/>
            <person name="Lampietro C."/>
            <person name="Guiguen Y."/>
        </authorList>
    </citation>
    <scope>NUCLEOTIDE SEQUENCE [LARGE SCALE GENOMIC DNA]</scope>
    <source>
        <tissue evidence="2">Blood</tissue>
    </source>
</reference>
<dbReference type="InterPro" id="IPR043442">
    <property type="entry name" value="Perm1"/>
</dbReference>
<evidence type="ECO:0000256" key="1">
    <source>
        <dbReference type="SAM" id="MobiDB-lite"/>
    </source>
</evidence>
<dbReference type="GO" id="GO:0005634">
    <property type="term" value="C:nucleus"/>
    <property type="evidence" value="ECO:0007669"/>
    <property type="project" value="TreeGrafter"/>
</dbReference>
<organism evidence="2 3">
    <name type="scientific">Perca fluviatilis</name>
    <name type="common">European perch</name>
    <dbReference type="NCBI Taxonomy" id="8168"/>
    <lineage>
        <taxon>Eukaryota</taxon>
        <taxon>Metazoa</taxon>
        <taxon>Chordata</taxon>
        <taxon>Craniata</taxon>
        <taxon>Vertebrata</taxon>
        <taxon>Euteleostomi</taxon>
        <taxon>Actinopterygii</taxon>
        <taxon>Neopterygii</taxon>
        <taxon>Teleostei</taxon>
        <taxon>Neoteleostei</taxon>
        <taxon>Acanthomorphata</taxon>
        <taxon>Eupercaria</taxon>
        <taxon>Perciformes</taxon>
        <taxon>Percoidei</taxon>
        <taxon>Percidae</taxon>
        <taxon>Percinae</taxon>
        <taxon>Perca</taxon>
    </lineage>
</organism>
<evidence type="ECO:0000313" key="3">
    <source>
        <dbReference type="Proteomes" id="UP000465112"/>
    </source>
</evidence>
<dbReference type="GO" id="GO:0005737">
    <property type="term" value="C:cytoplasm"/>
    <property type="evidence" value="ECO:0007669"/>
    <property type="project" value="TreeGrafter"/>
</dbReference>
<name>A0A6A5FK18_PERFL</name>
<dbReference type="AlphaFoldDB" id="A0A6A5FK18"/>